<keyword evidence="1" id="KW-0472">Membrane</keyword>
<organism evidence="2 3">
    <name type="scientific">Fusarium pseudograminearum (strain CS3096)</name>
    <name type="common">Wheat and barley crown-rot fungus</name>
    <dbReference type="NCBI Taxonomy" id="1028729"/>
    <lineage>
        <taxon>Eukaryota</taxon>
        <taxon>Fungi</taxon>
        <taxon>Dikarya</taxon>
        <taxon>Ascomycota</taxon>
        <taxon>Pezizomycotina</taxon>
        <taxon>Sordariomycetes</taxon>
        <taxon>Hypocreomycetidae</taxon>
        <taxon>Hypocreales</taxon>
        <taxon>Nectriaceae</taxon>
        <taxon>Fusarium</taxon>
    </lineage>
</organism>
<reference evidence="2 3" key="1">
    <citation type="journal article" date="2012" name="PLoS Pathog.">
        <title>Comparative pathogenomics reveals horizontally acquired novel virulence genes in fungi infecting cereal hosts.</title>
        <authorList>
            <person name="Gardiner D.M."/>
            <person name="McDonald M.C."/>
            <person name="Covarelli L."/>
            <person name="Solomon P.S."/>
            <person name="Rusu A.G."/>
            <person name="Marshall M."/>
            <person name="Kazan K."/>
            <person name="Chakraborty S."/>
            <person name="McDonald B.A."/>
            <person name="Manners J.M."/>
        </authorList>
    </citation>
    <scope>NUCLEOTIDE SEQUENCE [LARGE SCALE GENOMIC DNA]</scope>
    <source>
        <strain evidence="2 3">CS3096</strain>
    </source>
</reference>
<evidence type="ECO:0000313" key="2">
    <source>
        <dbReference type="EMBL" id="EKJ73428.1"/>
    </source>
</evidence>
<dbReference type="RefSeq" id="XP_009257786.1">
    <property type="nucleotide sequence ID" value="XM_009259511.1"/>
</dbReference>
<keyword evidence="1" id="KW-0812">Transmembrane</keyword>
<comment type="caution">
    <text evidence="2">The sequence shown here is derived from an EMBL/GenBank/DDBJ whole genome shotgun (WGS) entry which is preliminary data.</text>
</comment>
<proteinExistence type="predicted"/>
<dbReference type="Proteomes" id="UP000007978">
    <property type="component" value="Unassembled WGS sequence"/>
</dbReference>
<name>K3VJH6_FUSPC</name>
<feature type="non-terminal residue" evidence="2">
    <location>
        <position position="1"/>
    </location>
</feature>
<dbReference type="AlphaFoldDB" id="K3VJH6"/>
<dbReference type="GeneID" id="20365011"/>
<gene>
    <name evidence="2" type="ORF">FPSE_06393</name>
</gene>
<keyword evidence="3" id="KW-1185">Reference proteome</keyword>
<evidence type="ECO:0000313" key="3">
    <source>
        <dbReference type="Proteomes" id="UP000007978"/>
    </source>
</evidence>
<evidence type="ECO:0000256" key="1">
    <source>
        <dbReference type="SAM" id="Phobius"/>
    </source>
</evidence>
<protein>
    <submittedName>
        <fullName evidence="2">Uncharacterized protein</fullName>
    </submittedName>
</protein>
<dbReference type="EMBL" id="AFNW01000158">
    <property type="protein sequence ID" value="EKJ73428.1"/>
    <property type="molecule type" value="Genomic_DNA"/>
</dbReference>
<sequence length="44" mass="5457">VNYFSFLKGSIIINILKYYILYLVRFLKYLLLLYRVFYIRLSIS</sequence>
<dbReference type="KEGG" id="fpu:FPSE_06393"/>
<feature type="transmembrane region" description="Helical" evidence="1">
    <location>
        <begin position="20"/>
        <end position="38"/>
    </location>
</feature>
<accession>K3VJH6</accession>
<keyword evidence="1" id="KW-1133">Transmembrane helix</keyword>